<dbReference type="SMART" id="SM01350">
    <property type="entry name" value="6PGD"/>
    <property type="match status" value="1"/>
</dbReference>
<evidence type="ECO:0000256" key="14">
    <source>
        <dbReference type="RuleBase" id="RU000485"/>
    </source>
</evidence>
<evidence type="ECO:0000256" key="3">
    <source>
        <dbReference type="ARBA" id="ARBA00008419"/>
    </source>
</evidence>
<feature type="active site" description="Proton acceptor" evidence="11">
    <location>
        <position position="185"/>
    </location>
</feature>
<dbReference type="SUPFAM" id="SSF48179">
    <property type="entry name" value="6-phosphogluconate dehydrogenase C-terminal domain-like"/>
    <property type="match status" value="1"/>
</dbReference>
<gene>
    <name evidence="16" type="ORF">M408DRAFT_92877</name>
</gene>
<feature type="binding site" description="in other chain" evidence="12">
    <location>
        <begin position="131"/>
        <end position="133"/>
    </location>
    <ligand>
        <name>substrate</name>
        <note>ligand shared between dimeric partners</note>
    </ligand>
</feature>
<dbReference type="FunFam" id="1.10.1040.10:FF:000002">
    <property type="entry name" value="6-phosphogluconate dehydrogenase, decarboxylating"/>
    <property type="match status" value="1"/>
</dbReference>
<dbReference type="EMBL" id="KN824277">
    <property type="protein sequence ID" value="KIM34252.1"/>
    <property type="molecule type" value="Genomic_DNA"/>
</dbReference>
<reference evidence="16 17" key="1">
    <citation type="submission" date="2014-04" db="EMBL/GenBank/DDBJ databases">
        <authorList>
            <consortium name="DOE Joint Genome Institute"/>
            <person name="Kuo A."/>
            <person name="Zuccaro A."/>
            <person name="Kohler A."/>
            <person name="Nagy L.G."/>
            <person name="Floudas D."/>
            <person name="Copeland A."/>
            <person name="Barry K.W."/>
            <person name="Cichocki N."/>
            <person name="Veneault-Fourrey C."/>
            <person name="LaButti K."/>
            <person name="Lindquist E.A."/>
            <person name="Lipzen A."/>
            <person name="Lundell T."/>
            <person name="Morin E."/>
            <person name="Murat C."/>
            <person name="Sun H."/>
            <person name="Tunlid A."/>
            <person name="Henrissat B."/>
            <person name="Grigoriev I.V."/>
            <person name="Hibbett D.S."/>
            <person name="Martin F."/>
            <person name="Nordberg H.P."/>
            <person name="Cantor M.N."/>
            <person name="Hua S.X."/>
        </authorList>
    </citation>
    <scope>NUCLEOTIDE SEQUENCE [LARGE SCALE GENOMIC DNA]</scope>
    <source>
        <strain evidence="16 17">MAFF 305830</strain>
    </source>
</reference>
<dbReference type="Gene3D" id="3.40.50.720">
    <property type="entry name" value="NAD(P)-binding Rossmann-like Domain"/>
    <property type="match status" value="1"/>
</dbReference>
<dbReference type="FunFam" id="1.20.5.320:FF:000002">
    <property type="entry name" value="6-phosphogluconate dehydrogenase, decarboxylating"/>
    <property type="match status" value="1"/>
</dbReference>
<feature type="binding site" description="in other chain" evidence="12">
    <location>
        <position position="105"/>
    </location>
    <ligand>
        <name>substrate</name>
        <note>ligand shared between dimeric partners</note>
    </ligand>
</feature>
<comment type="subunit">
    <text evidence="4 10">Homodimer.</text>
</comment>
<dbReference type="Pfam" id="PF03446">
    <property type="entry name" value="NAD_binding_2"/>
    <property type="match status" value="1"/>
</dbReference>
<keyword evidence="7 14" id="KW-0311">Gluconate utilization</keyword>
<feature type="binding site" evidence="12">
    <location>
        <position position="454"/>
    </location>
    <ligand>
        <name>substrate</name>
        <note>ligand shared between dimeric partners</note>
    </ligand>
</feature>
<dbReference type="InterPro" id="IPR006184">
    <property type="entry name" value="6PGdom_BS"/>
</dbReference>
<evidence type="ECO:0000256" key="10">
    <source>
        <dbReference type="PIRNR" id="PIRNR000109"/>
    </source>
</evidence>
<dbReference type="GO" id="GO:0009051">
    <property type="term" value="P:pentose-phosphate shunt, oxidative branch"/>
    <property type="evidence" value="ECO:0007669"/>
    <property type="project" value="UniProtKB-ARBA"/>
</dbReference>
<evidence type="ECO:0000256" key="4">
    <source>
        <dbReference type="ARBA" id="ARBA00011738"/>
    </source>
</evidence>
<dbReference type="InterPro" id="IPR008927">
    <property type="entry name" value="6-PGluconate_DH-like_C_sf"/>
</dbReference>
<dbReference type="Gene3D" id="1.20.5.320">
    <property type="entry name" value="6-Phosphogluconate Dehydrogenase, domain 3"/>
    <property type="match status" value="1"/>
</dbReference>
<feature type="binding site" description="in other chain" evidence="12">
    <location>
        <begin position="188"/>
        <end position="189"/>
    </location>
    <ligand>
        <name>substrate</name>
        <note>ligand shared between dimeric partners</note>
    </ligand>
</feature>
<dbReference type="HOGENOM" id="CLU_024540_4_2_1"/>
<feature type="binding site" evidence="12">
    <location>
        <position position="448"/>
    </location>
    <ligand>
        <name>substrate</name>
        <note>ligand shared between dimeric partners</note>
    </ligand>
</feature>
<dbReference type="InterPro" id="IPR006115">
    <property type="entry name" value="6PGDH_NADP-bd"/>
</dbReference>
<dbReference type="STRING" id="933852.A0A0C2XZG4"/>
<dbReference type="PANTHER" id="PTHR11811">
    <property type="entry name" value="6-PHOSPHOGLUCONATE DEHYDROGENASE"/>
    <property type="match status" value="1"/>
</dbReference>
<evidence type="ECO:0000256" key="12">
    <source>
        <dbReference type="PIRSR" id="PIRSR000109-2"/>
    </source>
</evidence>
<dbReference type="OrthoDB" id="434986at2759"/>
<dbReference type="GO" id="GO:0019521">
    <property type="term" value="P:D-gluconate metabolic process"/>
    <property type="evidence" value="ECO:0007669"/>
    <property type="project" value="UniProtKB-KW"/>
</dbReference>
<keyword evidence="17" id="KW-1185">Reference proteome</keyword>
<dbReference type="InterPro" id="IPR006183">
    <property type="entry name" value="Pgluconate_DH"/>
</dbReference>
<dbReference type="NCBIfam" id="TIGR00873">
    <property type="entry name" value="gnd"/>
    <property type="match status" value="1"/>
</dbReference>
<dbReference type="InterPro" id="IPR036291">
    <property type="entry name" value="NAD(P)-bd_dom_sf"/>
</dbReference>
<dbReference type="InterPro" id="IPR006113">
    <property type="entry name" value="6PGDH_Gnd/GntZ"/>
</dbReference>
<dbReference type="SUPFAM" id="SSF51735">
    <property type="entry name" value="NAD(P)-binding Rossmann-fold domains"/>
    <property type="match status" value="1"/>
</dbReference>
<evidence type="ECO:0000313" key="17">
    <source>
        <dbReference type="Proteomes" id="UP000054097"/>
    </source>
</evidence>
<dbReference type="GO" id="GO:0004616">
    <property type="term" value="F:phosphogluconate dehydrogenase (decarboxylating) activity"/>
    <property type="evidence" value="ECO:0007669"/>
    <property type="project" value="UniProtKB-EC"/>
</dbReference>
<comment type="pathway">
    <text evidence="2 10 14">Carbohydrate degradation; pentose phosphate pathway; D-ribulose 5-phosphate from D-glucose 6-phosphate (oxidative stage): step 3/3.</text>
</comment>
<evidence type="ECO:0000256" key="9">
    <source>
        <dbReference type="ARBA" id="ARBA00048640"/>
    </source>
</evidence>
<evidence type="ECO:0000256" key="5">
    <source>
        <dbReference type="ARBA" id="ARBA00022857"/>
    </source>
</evidence>
<feature type="binding site" description="in other chain" evidence="12">
    <location>
        <position position="262"/>
    </location>
    <ligand>
        <name>substrate</name>
        <note>ligand shared between dimeric partners</note>
    </ligand>
</feature>
<evidence type="ECO:0000256" key="6">
    <source>
        <dbReference type="ARBA" id="ARBA00023002"/>
    </source>
</evidence>
<proteinExistence type="inferred from homology"/>
<reference evidence="17" key="2">
    <citation type="submission" date="2015-01" db="EMBL/GenBank/DDBJ databases">
        <title>Evolutionary Origins and Diversification of the Mycorrhizal Mutualists.</title>
        <authorList>
            <consortium name="DOE Joint Genome Institute"/>
            <consortium name="Mycorrhizal Genomics Consortium"/>
            <person name="Kohler A."/>
            <person name="Kuo A."/>
            <person name="Nagy L.G."/>
            <person name="Floudas D."/>
            <person name="Copeland A."/>
            <person name="Barry K.W."/>
            <person name="Cichocki N."/>
            <person name="Veneault-Fourrey C."/>
            <person name="LaButti K."/>
            <person name="Lindquist E.A."/>
            <person name="Lipzen A."/>
            <person name="Lundell T."/>
            <person name="Morin E."/>
            <person name="Murat C."/>
            <person name="Riley R."/>
            <person name="Ohm R."/>
            <person name="Sun H."/>
            <person name="Tunlid A."/>
            <person name="Henrissat B."/>
            <person name="Grigoriev I.V."/>
            <person name="Hibbett D.S."/>
            <person name="Martin F."/>
        </authorList>
    </citation>
    <scope>NUCLEOTIDE SEQUENCE [LARGE SCALE GENOMIC DNA]</scope>
    <source>
        <strain evidence="17">MAFF 305830</strain>
    </source>
</reference>
<evidence type="ECO:0000256" key="13">
    <source>
        <dbReference type="PIRSR" id="PIRSR000109-3"/>
    </source>
</evidence>
<dbReference type="GO" id="GO:0050661">
    <property type="term" value="F:NADP binding"/>
    <property type="evidence" value="ECO:0007669"/>
    <property type="project" value="InterPro"/>
</dbReference>
<dbReference type="AlphaFoldDB" id="A0A0C2XZG4"/>
<dbReference type="Gene3D" id="1.10.1040.10">
    <property type="entry name" value="N-(1-d-carboxylethyl)-l-norvaline Dehydrogenase, domain 2"/>
    <property type="match status" value="1"/>
</dbReference>
<keyword evidence="6 10" id="KW-0560">Oxidoreductase</keyword>
<dbReference type="PIRSF" id="PIRSF000109">
    <property type="entry name" value="6PGD"/>
    <property type="match status" value="1"/>
</dbReference>
<feature type="binding site" description="in other chain" evidence="12">
    <location>
        <position position="193"/>
    </location>
    <ligand>
        <name>substrate</name>
        <note>ligand shared between dimeric partners</note>
    </ligand>
</feature>
<evidence type="ECO:0000256" key="2">
    <source>
        <dbReference type="ARBA" id="ARBA00004874"/>
    </source>
</evidence>
<dbReference type="PRINTS" id="PR00076">
    <property type="entry name" value="6PGDHDRGNASE"/>
</dbReference>
<dbReference type="EC" id="1.1.1.44" evidence="10 14"/>
<feature type="binding site" evidence="13">
    <location>
        <position position="105"/>
    </location>
    <ligand>
        <name>NADP(+)</name>
        <dbReference type="ChEBI" id="CHEBI:58349"/>
    </ligand>
</feature>
<evidence type="ECO:0000256" key="8">
    <source>
        <dbReference type="ARBA" id="ARBA00023126"/>
    </source>
</evidence>
<comment type="similarity">
    <text evidence="3 10 14">Belongs to the 6-phosphogluconate dehydrogenase family.</text>
</comment>
<feature type="binding site" evidence="13">
    <location>
        <begin position="12"/>
        <end position="17"/>
    </location>
    <ligand>
        <name>NADP(+)</name>
        <dbReference type="ChEBI" id="CHEBI:58349"/>
    </ligand>
</feature>
<name>A0A0C2XZG4_SERVB</name>
<protein>
    <recommendedName>
        <fullName evidence="10 14">6-phosphogluconate dehydrogenase, decarboxylating</fullName>
        <ecNumber evidence="10 14">1.1.1.44</ecNumber>
    </recommendedName>
</protein>
<dbReference type="FunFam" id="3.40.50.720:FF:000007">
    <property type="entry name" value="6-phosphogluconate dehydrogenase, decarboxylating"/>
    <property type="match status" value="1"/>
</dbReference>
<feature type="domain" description="6-phosphogluconate dehydrogenase C-terminal" evidence="15">
    <location>
        <begin position="181"/>
        <end position="478"/>
    </location>
</feature>
<evidence type="ECO:0000256" key="7">
    <source>
        <dbReference type="ARBA" id="ARBA00023064"/>
    </source>
</evidence>
<evidence type="ECO:0000256" key="11">
    <source>
        <dbReference type="PIRSR" id="PIRSR000109-1"/>
    </source>
</evidence>
<dbReference type="UniPathway" id="UPA00115">
    <property type="reaction ID" value="UER00410"/>
</dbReference>
<evidence type="ECO:0000256" key="1">
    <source>
        <dbReference type="ARBA" id="ARBA00002526"/>
    </source>
</evidence>
<feature type="binding site" evidence="13">
    <location>
        <begin position="77"/>
        <end position="79"/>
    </location>
    <ligand>
        <name>NADP(+)</name>
        <dbReference type="ChEBI" id="CHEBI:58349"/>
    </ligand>
</feature>
<feature type="active site" description="Proton donor" evidence="11">
    <location>
        <position position="192"/>
    </location>
</feature>
<dbReference type="PROSITE" id="PS00461">
    <property type="entry name" value="6PGD"/>
    <property type="match status" value="1"/>
</dbReference>
<accession>A0A0C2XZG4</accession>
<dbReference type="InterPro" id="IPR013328">
    <property type="entry name" value="6PGD_dom2"/>
</dbReference>
<dbReference type="Proteomes" id="UP000054097">
    <property type="component" value="Unassembled WGS sequence"/>
</dbReference>
<keyword evidence="8 10" id="KW-0570">Pentose shunt</keyword>
<dbReference type="NCBIfam" id="NF006765">
    <property type="entry name" value="PRK09287.1"/>
    <property type="match status" value="1"/>
</dbReference>
<dbReference type="Pfam" id="PF00393">
    <property type="entry name" value="6PGD"/>
    <property type="match status" value="1"/>
</dbReference>
<evidence type="ECO:0000259" key="15">
    <source>
        <dbReference type="SMART" id="SM01350"/>
    </source>
</evidence>
<keyword evidence="5 10" id="KW-0521">NADP</keyword>
<sequence length="491" mass="53946">MANTLADIGLIGLAVMGQNLILNMNDKGFVVCAYNRTTSKVDHFLQNEAKGTKVIGAHSIEELTSKLKKPRRIILLVKAGSAVDDFIKALIPHLEKGDIIIDGGNSHFPDSIRRAKELEAKGLLFVGSGVSGGEEGARYGPSLMPGGSPEAWPHIKEIFQKTAAQVNGEPCCDWVGENGSGHYVKMVHNGIEYGDMQLIAEAYDILKRGLGLSEEEIGDIFTRWNKGVLDSFLIEITANILKFKDDDGEAIVTKILDQAGQKGTGKWTAQAALDAGMPVTLIGEAVFARCLSAIKNERVKASKILLGPKKEDFRGDKQQFIDDLEQALYASKIISYTQGFILFREAAQEYKWNLNYAGIAQMWRGGCIIKSVFLGDITAAYHKNQQLESLLFDDFFIKAIHKAQPGWRRVCAQATLWGIPIPAFSTALSFFDGYRSEVVPANLIQAQRDYFGAHTFKVLPGKENERLTANEDIHINWTGRGGNVSASSYSV</sequence>
<dbReference type="InterPro" id="IPR006114">
    <property type="entry name" value="6PGDH_C"/>
</dbReference>
<comment type="catalytic activity">
    <reaction evidence="9 10 14">
        <text>6-phospho-D-gluconate + NADP(+) = D-ribulose 5-phosphate + CO2 + NADPH</text>
        <dbReference type="Rhea" id="RHEA:10116"/>
        <dbReference type="ChEBI" id="CHEBI:16526"/>
        <dbReference type="ChEBI" id="CHEBI:57783"/>
        <dbReference type="ChEBI" id="CHEBI:58121"/>
        <dbReference type="ChEBI" id="CHEBI:58349"/>
        <dbReference type="ChEBI" id="CHEBI:58759"/>
        <dbReference type="EC" id="1.1.1.44"/>
    </reaction>
</comment>
<evidence type="ECO:0000313" key="16">
    <source>
        <dbReference type="EMBL" id="KIM34252.1"/>
    </source>
</evidence>
<organism evidence="16 17">
    <name type="scientific">Serendipita vermifera MAFF 305830</name>
    <dbReference type="NCBI Taxonomy" id="933852"/>
    <lineage>
        <taxon>Eukaryota</taxon>
        <taxon>Fungi</taxon>
        <taxon>Dikarya</taxon>
        <taxon>Basidiomycota</taxon>
        <taxon>Agaricomycotina</taxon>
        <taxon>Agaricomycetes</taxon>
        <taxon>Sebacinales</taxon>
        <taxon>Serendipitaceae</taxon>
        <taxon>Serendipita</taxon>
    </lineage>
</organism>
<comment type="function">
    <text evidence="1 10">Catalyzes the oxidative decarboxylation of 6-phosphogluconate to ribulose 5-phosphate and CO(2), with concomitant reduction of NADP to NADPH.</text>
</comment>
<feature type="binding site" evidence="13">
    <location>
        <begin position="35"/>
        <end position="37"/>
    </location>
    <ligand>
        <name>NADP(+)</name>
        <dbReference type="ChEBI" id="CHEBI:58349"/>
    </ligand>
</feature>
<feature type="binding site" description="in other chain" evidence="12">
    <location>
        <position position="289"/>
    </location>
    <ligand>
        <name>substrate</name>
        <note>ligand shared between dimeric partners</note>
    </ligand>
</feature>